<dbReference type="InterPro" id="IPR036260">
    <property type="entry name" value="P40_nucleoprot_sf_BD-vir"/>
</dbReference>
<proteinExistence type="predicted"/>
<dbReference type="Gene3D" id="1.10.3050.10">
    <property type="entry name" value="borna disease virus nucleoprotein, domain 2"/>
    <property type="match status" value="1"/>
</dbReference>
<name>L5M7P0_MYODS</name>
<dbReference type="AlphaFoldDB" id="L5M7P0"/>
<dbReference type="Pfam" id="PF06407">
    <property type="entry name" value="BDV_P40"/>
    <property type="match status" value="1"/>
</dbReference>
<accession>L5M7P0</accession>
<dbReference type="Proteomes" id="UP000010556">
    <property type="component" value="Unassembled WGS sequence"/>
</dbReference>
<protein>
    <submittedName>
        <fullName evidence="1">Uncharacterized protein</fullName>
    </submittedName>
</protein>
<dbReference type="InterPro" id="IPR009441">
    <property type="entry name" value="P40_nucleoprot_BD-vir"/>
</dbReference>
<organism evidence="1 2">
    <name type="scientific">Myotis davidii</name>
    <name type="common">David's myotis</name>
    <dbReference type="NCBI Taxonomy" id="225400"/>
    <lineage>
        <taxon>Eukaryota</taxon>
        <taxon>Metazoa</taxon>
        <taxon>Chordata</taxon>
        <taxon>Craniata</taxon>
        <taxon>Vertebrata</taxon>
        <taxon>Euteleostomi</taxon>
        <taxon>Mammalia</taxon>
        <taxon>Eutheria</taxon>
        <taxon>Laurasiatheria</taxon>
        <taxon>Chiroptera</taxon>
        <taxon>Yangochiroptera</taxon>
        <taxon>Vespertilionidae</taxon>
        <taxon>Myotis</taxon>
    </lineage>
</organism>
<gene>
    <name evidence="1" type="ORF">MDA_GLEAN10023776</name>
</gene>
<keyword evidence="2" id="KW-1185">Reference proteome</keyword>
<sequence>MLPGVGSEIKAFMDAEKALREQHGDTMFPYHKALWLPGHKRLAPVNFPNLCKVENTRKRRIDRTFHDYKSTKESLLSLTDREAEDAVAQPPMKKKMVSSADADRLKSVFRATDQEINKATNSVQGNVPVSLEAALLTLTEALRRN</sequence>
<evidence type="ECO:0000313" key="1">
    <source>
        <dbReference type="EMBL" id="ELK34396.1"/>
    </source>
</evidence>
<dbReference type="SUPFAM" id="SSF101399">
    <property type="entry name" value="P40 nucleoprotein"/>
    <property type="match status" value="1"/>
</dbReference>
<dbReference type="InterPro" id="IPR015970">
    <property type="entry name" value="P40_nucleoprot_sub2_BD-vir"/>
</dbReference>
<reference evidence="2" key="1">
    <citation type="journal article" date="2013" name="Science">
        <title>Comparative analysis of bat genomes provides insight into the evolution of flight and immunity.</title>
        <authorList>
            <person name="Zhang G."/>
            <person name="Cowled C."/>
            <person name="Shi Z."/>
            <person name="Huang Z."/>
            <person name="Bishop-Lilly K.A."/>
            <person name="Fang X."/>
            <person name="Wynne J.W."/>
            <person name="Xiong Z."/>
            <person name="Baker M.L."/>
            <person name="Zhao W."/>
            <person name="Tachedjian M."/>
            <person name="Zhu Y."/>
            <person name="Zhou P."/>
            <person name="Jiang X."/>
            <person name="Ng J."/>
            <person name="Yang L."/>
            <person name="Wu L."/>
            <person name="Xiao J."/>
            <person name="Feng Y."/>
            <person name="Chen Y."/>
            <person name="Sun X."/>
            <person name="Zhang Y."/>
            <person name="Marsh G.A."/>
            <person name="Crameri G."/>
            <person name="Broder C.C."/>
            <person name="Frey K.G."/>
            <person name="Wang L.F."/>
            <person name="Wang J."/>
        </authorList>
    </citation>
    <scope>NUCLEOTIDE SEQUENCE [LARGE SCALE GENOMIC DNA]</scope>
</reference>
<dbReference type="EMBL" id="KB103226">
    <property type="protein sequence ID" value="ELK34396.1"/>
    <property type="molecule type" value="Genomic_DNA"/>
</dbReference>
<evidence type="ECO:0000313" key="2">
    <source>
        <dbReference type="Proteomes" id="UP000010556"/>
    </source>
</evidence>